<dbReference type="SMART" id="SM00060">
    <property type="entry name" value="FN3"/>
    <property type="match status" value="2"/>
</dbReference>
<evidence type="ECO:0000256" key="3">
    <source>
        <dbReference type="ARBA" id="ARBA00022801"/>
    </source>
</evidence>
<protein>
    <recommendedName>
        <fullName evidence="9">Fibronectin type-III domain-containing protein</fullName>
    </recommendedName>
</protein>
<dbReference type="EMBL" id="LIBJ01000121">
    <property type="protein sequence ID" value="KRO47947.1"/>
    <property type="molecule type" value="Genomic_DNA"/>
</dbReference>
<dbReference type="Gene3D" id="3.30.70.80">
    <property type="entry name" value="Peptidase S8 propeptide/proteinase inhibitor I9"/>
    <property type="match status" value="2"/>
</dbReference>
<dbReference type="Gene3D" id="3.40.50.200">
    <property type="entry name" value="Peptidase S8/S53 domain"/>
    <property type="match status" value="1"/>
</dbReference>
<dbReference type="PROSITE" id="PS50853">
    <property type="entry name" value="FN3"/>
    <property type="match status" value="3"/>
</dbReference>
<dbReference type="Pfam" id="PF00041">
    <property type="entry name" value="fn3"/>
    <property type="match status" value="2"/>
</dbReference>
<sequence>MGVTTAMILRCARTLMVVALLAPLVLASVEPSPASAIAATGDYIVIFKDGVNLDRKVAKEAGLGNAVSDVYSSAVEGFVAELDNTDVVRLRKDKDVLLVELDRMLSIDESGGLLGPDLSNLMGVPVDNQYIVTLKDDVAPRAFATAEAATGSQILSVYTAAMNGFAAVLNASALERLEKDPNVESIEQDRIVVLLGDQVDPPWGLDRVDQRSGTRNSRYSYTNTGTGVTAYVIDTGILASHIDFGGRVGAGYTVYSDSYGTTDCNGHGTHVAGTIGGSTYGIAKAVSLIPIRVLSCSGTGSISGVITGIDWVISDHASGSPAVANMSLGGSYSTALNSAVATATADGIVFAVAAGNSNRLACSYSPASEPTAITVGAIGGSDDRASFTNYGSCVDVFAPGVSIKSATIASSSAWRLLSGTSMASPHVAGAAALLLQSDPTATPAQIAEQITNDATPDAITGLAAGSPNLILYTGAAFVSPAPIAPSTPTSLTAIGGVTQASLVWNAPTQSGGADVTDYVVEYSSNSGSTWTVFADGVSTSTAATVTGLLNGTTYQFRVKAVSSAGTSEASVTASAVVGVPSEPTGLTATALDRSVGLVWTAPTQNGGSAITDYVAQFSADSGATWSTFSDSVSTSTTTTVTGLTNGLTYQVRVSASNGLGSGAPSSVVIAVPWAASLPSAPLDVVIAGYGLNQVSLSWTIPATDGGTSITDYVIE</sequence>
<feature type="active site" description="Charge relay system" evidence="6">
    <location>
        <position position="234"/>
    </location>
</feature>
<dbReference type="PROSITE" id="PS00137">
    <property type="entry name" value="SUBTILASE_HIS"/>
    <property type="match status" value="1"/>
</dbReference>
<evidence type="ECO:0000256" key="8">
    <source>
        <dbReference type="SAM" id="SignalP"/>
    </source>
</evidence>
<dbReference type="FunFam" id="3.40.50.200:FF:000014">
    <property type="entry name" value="Proteinase K"/>
    <property type="match status" value="1"/>
</dbReference>
<dbReference type="PANTHER" id="PTHR43806">
    <property type="entry name" value="PEPTIDASE S8"/>
    <property type="match status" value="1"/>
</dbReference>
<dbReference type="InterPro" id="IPR023828">
    <property type="entry name" value="Peptidase_S8_Ser-AS"/>
</dbReference>
<dbReference type="InterPro" id="IPR034193">
    <property type="entry name" value="PCSK9_ProteinaseK-like"/>
</dbReference>
<name>A0A0R2QFN1_9ACTN</name>
<dbReference type="InterPro" id="IPR022398">
    <property type="entry name" value="Peptidase_S8_His-AS"/>
</dbReference>
<dbReference type="InterPro" id="IPR036852">
    <property type="entry name" value="Peptidase_S8/S53_dom_sf"/>
</dbReference>
<dbReference type="GO" id="GO:0016798">
    <property type="term" value="F:hydrolase activity, acting on glycosyl bonds"/>
    <property type="evidence" value="ECO:0007669"/>
    <property type="project" value="UniProtKB-KW"/>
</dbReference>
<evidence type="ECO:0000256" key="1">
    <source>
        <dbReference type="ARBA" id="ARBA00011073"/>
    </source>
</evidence>
<dbReference type="CDD" id="cd04077">
    <property type="entry name" value="Peptidases_S8_PCSK9_ProteinaseK_like"/>
    <property type="match status" value="1"/>
</dbReference>
<dbReference type="InterPro" id="IPR037045">
    <property type="entry name" value="S8pro/Inhibitor_I9_sf"/>
</dbReference>
<proteinExistence type="inferred from homology"/>
<dbReference type="SUPFAM" id="SSF54897">
    <property type="entry name" value="Protease propeptides/inhibitors"/>
    <property type="match status" value="2"/>
</dbReference>
<dbReference type="PROSITE" id="PS51892">
    <property type="entry name" value="SUBTILASE"/>
    <property type="match status" value="1"/>
</dbReference>
<dbReference type="PRINTS" id="PR00014">
    <property type="entry name" value="FNTYPEIII"/>
</dbReference>
<feature type="chain" id="PRO_5038792182" description="Fibronectin type-III domain-containing protein" evidence="8">
    <location>
        <begin position="28"/>
        <end position="715"/>
    </location>
</feature>
<accession>A0A0R2QFN1</accession>
<comment type="caution">
    <text evidence="10">The sequence shown here is derived from an EMBL/GenBank/DDBJ whole genome shotgun (WGS) entry which is preliminary data.</text>
</comment>
<dbReference type="InterPro" id="IPR013783">
    <property type="entry name" value="Ig-like_fold"/>
</dbReference>
<dbReference type="Pfam" id="PF00082">
    <property type="entry name" value="Peptidase_S8"/>
    <property type="match status" value="1"/>
</dbReference>
<evidence type="ECO:0000256" key="7">
    <source>
        <dbReference type="RuleBase" id="RU003355"/>
    </source>
</evidence>
<feature type="signal peptide" evidence="8">
    <location>
        <begin position="1"/>
        <end position="27"/>
    </location>
</feature>
<evidence type="ECO:0000256" key="4">
    <source>
        <dbReference type="ARBA" id="ARBA00022825"/>
    </source>
</evidence>
<dbReference type="GO" id="GO:0005615">
    <property type="term" value="C:extracellular space"/>
    <property type="evidence" value="ECO:0007669"/>
    <property type="project" value="TreeGrafter"/>
</dbReference>
<dbReference type="InterPro" id="IPR050131">
    <property type="entry name" value="Peptidase_S8_subtilisin-like"/>
</dbReference>
<feature type="non-terminal residue" evidence="10">
    <location>
        <position position="715"/>
    </location>
</feature>
<dbReference type="AlphaFoldDB" id="A0A0R2QFN1"/>
<dbReference type="InterPro" id="IPR010259">
    <property type="entry name" value="S8pro/Inhibitor_I9"/>
</dbReference>
<feature type="active site" description="Charge relay system" evidence="6">
    <location>
        <position position="267"/>
    </location>
</feature>
<keyword evidence="8" id="KW-0732">Signal</keyword>
<evidence type="ECO:0000256" key="5">
    <source>
        <dbReference type="ARBA" id="ARBA00023295"/>
    </source>
</evidence>
<dbReference type="PRINTS" id="PR00723">
    <property type="entry name" value="SUBTILISIN"/>
</dbReference>
<organism evidence="10 11">
    <name type="scientific">Acidimicrobiia bacterium BACL6 MAG-120924-bin43</name>
    <dbReference type="NCBI Taxonomy" id="1655583"/>
    <lineage>
        <taxon>Bacteria</taxon>
        <taxon>Bacillati</taxon>
        <taxon>Actinomycetota</taxon>
        <taxon>Acidimicrobiia</taxon>
        <taxon>acIV cluster</taxon>
    </lineage>
</organism>
<keyword evidence="4 6" id="KW-0720">Serine protease</keyword>
<keyword evidence="5" id="KW-0326">Glycosidase</keyword>
<dbReference type="Proteomes" id="UP000051017">
    <property type="component" value="Unassembled WGS sequence"/>
</dbReference>
<evidence type="ECO:0000259" key="9">
    <source>
        <dbReference type="PROSITE" id="PS50853"/>
    </source>
</evidence>
<dbReference type="PANTHER" id="PTHR43806:SF11">
    <property type="entry name" value="CEREVISIN-RELATED"/>
    <property type="match status" value="1"/>
</dbReference>
<feature type="active site" description="Charge relay system" evidence="6">
    <location>
        <position position="421"/>
    </location>
</feature>
<feature type="domain" description="Fibronectin type-III" evidence="9">
    <location>
        <begin position="680"/>
        <end position="715"/>
    </location>
</feature>
<dbReference type="InterPro" id="IPR000209">
    <property type="entry name" value="Peptidase_S8/S53_dom"/>
</dbReference>
<reference evidence="10 11" key="1">
    <citation type="submission" date="2015-10" db="EMBL/GenBank/DDBJ databases">
        <title>Metagenome-Assembled Genomes uncover a global brackish microbiome.</title>
        <authorList>
            <person name="Hugerth L.W."/>
            <person name="Larsson J."/>
            <person name="Alneberg J."/>
            <person name="Lindh M.V."/>
            <person name="Legrand C."/>
            <person name="Pinhassi J."/>
            <person name="Andersson A.F."/>
        </authorList>
    </citation>
    <scope>NUCLEOTIDE SEQUENCE [LARGE SCALE GENOMIC DNA]</scope>
    <source>
        <strain evidence="10">BACL6 MAG-120924-bin43</strain>
    </source>
</reference>
<dbReference type="InterPro" id="IPR003961">
    <property type="entry name" value="FN3_dom"/>
</dbReference>
<gene>
    <name evidence="10" type="ORF">ABR75_05405</name>
</gene>
<dbReference type="Pfam" id="PF05922">
    <property type="entry name" value="Inhibitor_I9"/>
    <property type="match status" value="2"/>
</dbReference>
<keyword evidence="3 6" id="KW-0378">Hydrolase</keyword>
<dbReference type="SUPFAM" id="SSF52743">
    <property type="entry name" value="Subtilisin-like"/>
    <property type="match status" value="1"/>
</dbReference>
<comment type="similarity">
    <text evidence="1 6 7">Belongs to the peptidase S8 family.</text>
</comment>
<keyword evidence="2 6" id="KW-0645">Protease</keyword>
<dbReference type="SUPFAM" id="SSF49265">
    <property type="entry name" value="Fibronectin type III"/>
    <property type="match status" value="2"/>
</dbReference>
<dbReference type="InterPro" id="IPR015500">
    <property type="entry name" value="Peptidase_S8_subtilisin-rel"/>
</dbReference>
<feature type="domain" description="Fibronectin type-III" evidence="9">
    <location>
        <begin position="582"/>
        <end position="675"/>
    </location>
</feature>
<dbReference type="InterPro" id="IPR023827">
    <property type="entry name" value="Peptidase_S8_Asp-AS"/>
</dbReference>
<dbReference type="CDD" id="cd00063">
    <property type="entry name" value="FN3"/>
    <property type="match status" value="2"/>
</dbReference>
<dbReference type="GO" id="GO:0005975">
    <property type="term" value="P:carbohydrate metabolic process"/>
    <property type="evidence" value="ECO:0007669"/>
    <property type="project" value="UniProtKB-ARBA"/>
</dbReference>
<evidence type="ECO:0000313" key="10">
    <source>
        <dbReference type="EMBL" id="KRO47947.1"/>
    </source>
</evidence>
<evidence type="ECO:0000256" key="6">
    <source>
        <dbReference type="PROSITE-ProRule" id="PRU01240"/>
    </source>
</evidence>
<evidence type="ECO:0000256" key="2">
    <source>
        <dbReference type="ARBA" id="ARBA00022670"/>
    </source>
</evidence>
<evidence type="ECO:0000313" key="11">
    <source>
        <dbReference type="Proteomes" id="UP000051017"/>
    </source>
</evidence>
<dbReference type="InterPro" id="IPR036116">
    <property type="entry name" value="FN3_sf"/>
</dbReference>
<dbReference type="PROSITE" id="PS00136">
    <property type="entry name" value="SUBTILASE_ASP"/>
    <property type="match status" value="1"/>
</dbReference>
<dbReference type="GO" id="GO:0004252">
    <property type="term" value="F:serine-type endopeptidase activity"/>
    <property type="evidence" value="ECO:0007669"/>
    <property type="project" value="UniProtKB-UniRule"/>
</dbReference>
<dbReference type="PROSITE" id="PS00138">
    <property type="entry name" value="SUBTILASE_SER"/>
    <property type="match status" value="1"/>
</dbReference>
<feature type="domain" description="Fibronectin type-III" evidence="9">
    <location>
        <begin position="484"/>
        <end position="580"/>
    </location>
</feature>
<dbReference type="GO" id="GO:0006508">
    <property type="term" value="P:proteolysis"/>
    <property type="evidence" value="ECO:0007669"/>
    <property type="project" value="UniProtKB-KW"/>
</dbReference>
<dbReference type="Gene3D" id="2.60.40.10">
    <property type="entry name" value="Immunoglobulins"/>
    <property type="match status" value="2"/>
</dbReference>